<dbReference type="EMBL" id="CAJVQB010024277">
    <property type="protein sequence ID" value="CAG8803786.1"/>
    <property type="molecule type" value="Genomic_DNA"/>
</dbReference>
<accession>A0ABN7VX24</accession>
<comment type="caution">
    <text evidence="1">The sequence shown here is derived from an EMBL/GenBank/DDBJ whole genome shotgun (WGS) entry which is preliminary data.</text>
</comment>
<organism evidence="1 2">
    <name type="scientific">Gigaspora margarita</name>
    <dbReference type="NCBI Taxonomy" id="4874"/>
    <lineage>
        <taxon>Eukaryota</taxon>
        <taxon>Fungi</taxon>
        <taxon>Fungi incertae sedis</taxon>
        <taxon>Mucoromycota</taxon>
        <taxon>Glomeromycotina</taxon>
        <taxon>Glomeromycetes</taxon>
        <taxon>Diversisporales</taxon>
        <taxon>Gigasporaceae</taxon>
        <taxon>Gigaspora</taxon>
    </lineage>
</organism>
<feature type="non-terminal residue" evidence="1">
    <location>
        <position position="65"/>
    </location>
</feature>
<proteinExistence type="predicted"/>
<gene>
    <name evidence="1" type="ORF">GMARGA_LOCUS23721</name>
</gene>
<evidence type="ECO:0000313" key="2">
    <source>
        <dbReference type="Proteomes" id="UP000789901"/>
    </source>
</evidence>
<sequence length="65" mass="7063">MAKIDSIFLTYDEIVNDFGGYGARGGRGGHGGRRDGIPLESGECPKVLNGDWQCVKPSIENTMYL</sequence>
<dbReference type="Proteomes" id="UP000789901">
    <property type="component" value="Unassembled WGS sequence"/>
</dbReference>
<evidence type="ECO:0000313" key="1">
    <source>
        <dbReference type="EMBL" id="CAG8803786.1"/>
    </source>
</evidence>
<protein>
    <submittedName>
        <fullName evidence="1">37867_t:CDS:1</fullName>
    </submittedName>
</protein>
<name>A0ABN7VX24_GIGMA</name>
<reference evidence="1 2" key="1">
    <citation type="submission" date="2021-06" db="EMBL/GenBank/DDBJ databases">
        <authorList>
            <person name="Kallberg Y."/>
            <person name="Tangrot J."/>
            <person name="Rosling A."/>
        </authorList>
    </citation>
    <scope>NUCLEOTIDE SEQUENCE [LARGE SCALE GENOMIC DNA]</scope>
    <source>
        <strain evidence="1 2">120-4 pot B 10/14</strain>
    </source>
</reference>
<keyword evidence="2" id="KW-1185">Reference proteome</keyword>